<dbReference type="InterPro" id="IPR050109">
    <property type="entry name" value="HTH-type_TetR-like_transc_reg"/>
</dbReference>
<dbReference type="PRINTS" id="PR00455">
    <property type="entry name" value="HTHTETR"/>
</dbReference>
<dbReference type="Proteomes" id="UP001597402">
    <property type="component" value="Unassembled WGS sequence"/>
</dbReference>
<gene>
    <name evidence="6" type="ORF">ACFSHS_14355</name>
</gene>
<dbReference type="PANTHER" id="PTHR30055:SF234">
    <property type="entry name" value="HTH-TYPE TRANSCRIPTIONAL REGULATOR BETI"/>
    <property type="match status" value="1"/>
</dbReference>
<dbReference type="SUPFAM" id="SSF46689">
    <property type="entry name" value="Homeodomain-like"/>
    <property type="match status" value="1"/>
</dbReference>
<feature type="DNA-binding region" description="H-T-H motif" evidence="4">
    <location>
        <begin position="129"/>
        <end position="148"/>
    </location>
</feature>
<evidence type="ECO:0000256" key="2">
    <source>
        <dbReference type="ARBA" id="ARBA00023125"/>
    </source>
</evidence>
<dbReference type="Gene3D" id="1.10.357.10">
    <property type="entry name" value="Tetracycline Repressor, domain 2"/>
    <property type="match status" value="1"/>
</dbReference>
<dbReference type="PROSITE" id="PS50977">
    <property type="entry name" value="HTH_TETR_2"/>
    <property type="match status" value="1"/>
</dbReference>
<name>A0ABW4XCT0_9ACTN</name>
<reference evidence="7" key="1">
    <citation type="journal article" date="2019" name="Int. J. Syst. Evol. Microbiol.">
        <title>The Global Catalogue of Microorganisms (GCM) 10K type strain sequencing project: providing services to taxonomists for standard genome sequencing and annotation.</title>
        <authorList>
            <consortium name="The Broad Institute Genomics Platform"/>
            <consortium name="The Broad Institute Genome Sequencing Center for Infectious Disease"/>
            <person name="Wu L."/>
            <person name="Ma J."/>
        </authorList>
    </citation>
    <scope>NUCLEOTIDE SEQUENCE [LARGE SCALE GENOMIC DNA]</scope>
    <source>
        <strain evidence="7">JCM 3338</strain>
    </source>
</reference>
<evidence type="ECO:0000259" key="5">
    <source>
        <dbReference type="PROSITE" id="PS50977"/>
    </source>
</evidence>
<protein>
    <submittedName>
        <fullName evidence="6">Helix-turn-helix domain-containing protein</fullName>
    </submittedName>
</protein>
<evidence type="ECO:0000256" key="3">
    <source>
        <dbReference type="ARBA" id="ARBA00023163"/>
    </source>
</evidence>
<evidence type="ECO:0000313" key="6">
    <source>
        <dbReference type="EMBL" id="MFD2092754.1"/>
    </source>
</evidence>
<dbReference type="PANTHER" id="PTHR30055">
    <property type="entry name" value="HTH-TYPE TRANSCRIPTIONAL REGULATOR RUTR"/>
    <property type="match status" value="1"/>
</dbReference>
<accession>A0ABW4XCT0</accession>
<comment type="caution">
    <text evidence="6">The sequence shown here is derived from an EMBL/GenBank/DDBJ whole genome shotgun (WGS) entry which is preliminary data.</text>
</comment>
<proteinExistence type="predicted"/>
<evidence type="ECO:0000313" key="7">
    <source>
        <dbReference type="Proteomes" id="UP001597402"/>
    </source>
</evidence>
<keyword evidence="7" id="KW-1185">Reference proteome</keyword>
<organism evidence="6 7">
    <name type="scientific">Blastococcus deserti</name>
    <dbReference type="NCBI Taxonomy" id="2259033"/>
    <lineage>
        <taxon>Bacteria</taxon>
        <taxon>Bacillati</taxon>
        <taxon>Actinomycetota</taxon>
        <taxon>Actinomycetes</taxon>
        <taxon>Geodermatophilales</taxon>
        <taxon>Geodermatophilaceae</taxon>
        <taxon>Blastococcus</taxon>
    </lineage>
</organism>
<sequence>MLVPLADGGPGHPGASASCTRLFGVTLGGLREEAAAHGATASVVALANAAYDAQHPVAGDDDRLRTALDWAARDGTNPRRRRAVATFRAYPGTVSELNDRRARKKARTREQIRAVAHRLFDERGFDAVTIADVAREADVAVQTVFNHFATKEELFFDGRTPWVDGPADAVRSRDASVAPLTALRSSLVQFCGSLVGSLATPERQRYMATLHASDTLLARERELVFECERRLTTALVEAWTTAPGDHAPDAPADPRTAAPLIAATWLTAARVLIMQHRPLVAEGADAAHLSAAVEDMADCVFGQMEAALAVVAGRAGAAAPVGTGRPRPAACCPGPARRAG</sequence>
<evidence type="ECO:0000256" key="1">
    <source>
        <dbReference type="ARBA" id="ARBA00023015"/>
    </source>
</evidence>
<evidence type="ECO:0000256" key="4">
    <source>
        <dbReference type="PROSITE-ProRule" id="PRU00335"/>
    </source>
</evidence>
<keyword evidence="3" id="KW-0804">Transcription</keyword>
<dbReference type="Pfam" id="PF00440">
    <property type="entry name" value="TetR_N"/>
    <property type="match status" value="1"/>
</dbReference>
<keyword evidence="1" id="KW-0805">Transcription regulation</keyword>
<dbReference type="EMBL" id="JBHUHP010000014">
    <property type="protein sequence ID" value="MFD2092754.1"/>
    <property type="molecule type" value="Genomic_DNA"/>
</dbReference>
<dbReference type="InterPro" id="IPR001647">
    <property type="entry name" value="HTH_TetR"/>
</dbReference>
<feature type="domain" description="HTH tetR-type" evidence="5">
    <location>
        <begin position="106"/>
        <end position="166"/>
    </location>
</feature>
<dbReference type="RefSeq" id="WP_376877270.1">
    <property type="nucleotide sequence ID" value="NZ_JBHUHP010000014.1"/>
</dbReference>
<keyword evidence="2 4" id="KW-0238">DNA-binding</keyword>
<dbReference type="InterPro" id="IPR009057">
    <property type="entry name" value="Homeodomain-like_sf"/>
</dbReference>